<evidence type="ECO:0000256" key="5">
    <source>
        <dbReference type="ARBA" id="ARBA00023163"/>
    </source>
</evidence>
<proteinExistence type="predicted"/>
<evidence type="ECO:0000256" key="2">
    <source>
        <dbReference type="ARBA" id="ARBA00023012"/>
    </source>
</evidence>
<dbReference type="GO" id="GO:0003677">
    <property type="term" value="F:DNA binding"/>
    <property type="evidence" value="ECO:0007669"/>
    <property type="project" value="UniProtKB-KW"/>
</dbReference>
<keyword evidence="2" id="KW-0902">Two-component regulatory system</keyword>
<dbReference type="InterPro" id="IPR001789">
    <property type="entry name" value="Sig_transdc_resp-reg_receiver"/>
</dbReference>
<dbReference type="PANTHER" id="PTHR44688">
    <property type="entry name" value="DNA-BINDING TRANSCRIPTIONAL ACTIVATOR DEVR_DOSR"/>
    <property type="match status" value="1"/>
</dbReference>
<dbReference type="Pfam" id="PF00072">
    <property type="entry name" value="Response_reg"/>
    <property type="match status" value="1"/>
</dbReference>
<dbReference type="AlphaFoldDB" id="A0A5E7GKK8"/>
<dbReference type="PROSITE" id="PS50043">
    <property type="entry name" value="HTH_LUXR_2"/>
    <property type="match status" value="1"/>
</dbReference>
<evidence type="ECO:0000259" key="8">
    <source>
        <dbReference type="PROSITE" id="PS50110"/>
    </source>
</evidence>
<keyword evidence="5" id="KW-0804">Transcription</keyword>
<evidence type="ECO:0000256" key="4">
    <source>
        <dbReference type="ARBA" id="ARBA00023125"/>
    </source>
</evidence>
<dbReference type="SMART" id="SM00421">
    <property type="entry name" value="HTH_LUXR"/>
    <property type="match status" value="1"/>
</dbReference>
<dbReference type="RefSeq" id="WP_150731964.1">
    <property type="nucleotide sequence ID" value="NZ_CABVIF010000001.1"/>
</dbReference>
<gene>
    <name evidence="9" type="primary">tmoT_1</name>
    <name evidence="9" type="ORF">PS854_00303</name>
</gene>
<dbReference type="GO" id="GO:0006355">
    <property type="term" value="P:regulation of DNA-templated transcription"/>
    <property type="evidence" value="ECO:0007669"/>
    <property type="project" value="InterPro"/>
</dbReference>
<dbReference type="CDD" id="cd06170">
    <property type="entry name" value="LuxR_C_like"/>
    <property type="match status" value="1"/>
</dbReference>
<evidence type="ECO:0000256" key="3">
    <source>
        <dbReference type="ARBA" id="ARBA00023015"/>
    </source>
</evidence>
<keyword evidence="4" id="KW-0238">DNA-binding</keyword>
<keyword evidence="3" id="KW-0805">Transcription regulation</keyword>
<dbReference type="InterPro" id="IPR011006">
    <property type="entry name" value="CheY-like_superfamily"/>
</dbReference>
<dbReference type="Gene3D" id="1.10.10.10">
    <property type="entry name" value="Winged helix-like DNA-binding domain superfamily/Winged helix DNA-binding domain"/>
    <property type="match status" value="1"/>
</dbReference>
<dbReference type="InterPro" id="IPR036388">
    <property type="entry name" value="WH-like_DNA-bd_sf"/>
</dbReference>
<dbReference type="EMBL" id="CABVIF010000001">
    <property type="protein sequence ID" value="VVO51327.1"/>
    <property type="molecule type" value="Genomic_DNA"/>
</dbReference>
<protein>
    <submittedName>
        <fullName evidence="9">Response regulator protein TmoT</fullName>
    </submittedName>
</protein>
<dbReference type="Gene3D" id="3.40.50.2300">
    <property type="match status" value="1"/>
</dbReference>
<evidence type="ECO:0000256" key="6">
    <source>
        <dbReference type="PROSITE-ProRule" id="PRU00169"/>
    </source>
</evidence>
<dbReference type="PRINTS" id="PR00038">
    <property type="entry name" value="HTHLUXR"/>
</dbReference>
<name>A0A5E7GKK8_PSEFL</name>
<evidence type="ECO:0000313" key="10">
    <source>
        <dbReference type="Proteomes" id="UP000327111"/>
    </source>
</evidence>
<evidence type="ECO:0000256" key="1">
    <source>
        <dbReference type="ARBA" id="ARBA00022553"/>
    </source>
</evidence>
<feature type="modified residue" description="4-aspartylphosphate" evidence="6">
    <location>
        <position position="58"/>
    </location>
</feature>
<dbReference type="Proteomes" id="UP000327111">
    <property type="component" value="Unassembled WGS sequence"/>
</dbReference>
<keyword evidence="1 6" id="KW-0597">Phosphoprotein</keyword>
<dbReference type="InterPro" id="IPR000792">
    <property type="entry name" value="Tscrpt_reg_LuxR_C"/>
</dbReference>
<dbReference type="PROSITE" id="PS00622">
    <property type="entry name" value="HTH_LUXR_1"/>
    <property type="match status" value="1"/>
</dbReference>
<organism evidence="9 10">
    <name type="scientific">Pseudomonas fluorescens</name>
    <dbReference type="NCBI Taxonomy" id="294"/>
    <lineage>
        <taxon>Bacteria</taxon>
        <taxon>Pseudomonadati</taxon>
        <taxon>Pseudomonadota</taxon>
        <taxon>Gammaproteobacteria</taxon>
        <taxon>Pseudomonadales</taxon>
        <taxon>Pseudomonadaceae</taxon>
        <taxon>Pseudomonas</taxon>
    </lineage>
</organism>
<dbReference type="PANTHER" id="PTHR44688:SF16">
    <property type="entry name" value="DNA-BINDING TRANSCRIPTIONAL ACTIVATOR DEVR_DOSR"/>
    <property type="match status" value="1"/>
</dbReference>
<reference evidence="9 10" key="1">
    <citation type="submission" date="2019-09" db="EMBL/GenBank/DDBJ databases">
        <authorList>
            <person name="Chandra G."/>
            <person name="Truman W A."/>
        </authorList>
    </citation>
    <scope>NUCLEOTIDE SEQUENCE [LARGE SCALE GENOMIC DNA]</scope>
    <source>
        <strain evidence="9">PS854</strain>
    </source>
</reference>
<feature type="domain" description="HTH luxR-type" evidence="7">
    <location>
        <begin position="139"/>
        <end position="204"/>
    </location>
</feature>
<sequence>MSQALLTPVIFVVDDDPSIRAGLDSLLRSVGMRVHTFATANELLEHSFENVPSCLILDVRLPGESGLAFQTRLFEMDISMPIIFVSGYGDIAMSVKAMKAGAIDFLVKPFREQDLLDIVALALQKDTKRREDGEASSNLRALYHSLTNREREVMAYAVTGLTNKQIATELCLSEITVKIHRGHAMKKMRAKTFADLVKMSQILTFD</sequence>
<evidence type="ECO:0000313" key="9">
    <source>
        <dbReference type="EMBL" id="VVO51327.1"/>
    </source>
</evidence>
<dbReference type="CDD" id="cd17537">
    <property type="entry name" value="REC_FixJ"/>
    <property type="match status" value="1"/>
</dbReference>
<dbReference type="FunFam" id="3.40.50.2300:FF:000018">
    <property type="entry name" value="DNA-binding transcriptional regulator NtrC"/>
    <property type="match status" value="1"/>
</dbReference>
<dbReference type="SUPFAM" id="SSF52172">
    <property type="entry name" value="CheY-like"/>
    <property type="match status" value="1"/>
</dbReference>
<evidence type="ECO:0000259" key="7">
    <source>
        <dbReference type="PROSITE" id="PS50043"/>
    </source>
</evidence>
<accession>A0A5E7GKK8</accession>
<dbReference type="InterPro" id="IPR016032">
    <property type="entry name" value="Sig_transdc_resp-reg_C-effctor"/>
</dbReference>
<dbReference type="SUPFAM" id="SSF46894">
    <property type="entry name" value="C-terminal effector domain of the bipartite response regulators"/>
    <property type="match status" value="1"/>
</dbReference>
<dbReference type="PROSITE" id="PS50110">
    <property type="entry name" value="RESPONSE_REGULATORY"/>
    <property type="match status" value="1"/>
</dbReference>
<dbReference type="Pfam" id="PF00196">
    <property type="entry name" value="GerE"/>
    <property type="match status" value="1"/>
</dbReference>
<dbReference type="GO" id="GO:0000160">
    <property type="term" value="P:phosphorelay signal transduction system"/>
    <property type="evidence" value="ECO:0007669"/>
    <property type="project" value="UniProtKB-KW"/>
</dbReference>
<dbReference type="SMART" id="SM00448">
    <property type="entry name" value="REC"/>
    <property type="match status" value="1"/>
</dbReference>
<feature type="domain" description="Response regulatory" evidence="8">
    <location>
        <begin position="9"/>
        <end position="123"/>
    </location>
</feature>